<feature type="domain" description="FtsK" evidence="12">
    <location>
        <begin position="1142"/>
        <end position="1349"/>
    </location>
</feature>
<keyword evidence="3 11" id="KW-0812">Transmembrane</keyword>
<evidence type="ECO:0000256" key="3">
    <source>
        <dbReference type="ARBA" id="ARBA00022692"/>
    </source>
</evidence>
<dbReference type="RefSeq" id="WP_014805879.1">
    <property type="nucleotide sequence ID" value="NC_018023.1"/>
</dbReference>
<keyword evidence="2" id="KW-1003">Cell membrane</keyword>
<keyword evidence="7 11" id="KW-1133">Transmembrane helix</keyword>
<evidence type="ECO:0000313" key="13">
    <source>
        <dbReference type="EMBL" id="AFM20639.1"/>
    </source>
</evidence>
<dbReference type="InterPro" id="IPR027417">
    <property type="entry name" value="P-loop_NTPase"/>
</dbReference>
<proteinExistence type="predicted"/>
<name>I4BTN2_MYCCN</name>
<feature type="binding site" evidence="9">
    <location>
        <begin position="855"/>
        <end position="862"/>
    </location>
    <ligand>
        <name>ATP</name>
        <dbReference type="ChEBI" id="CHEBI:30616"/>
    </ligand>
</feature>
<dbReference type="InterPro" id="IPR050206">
    <property type="entry name" value="FtsK/SpoIIIE/SftA"/>
</dbReference>
<dbReference type="InterPro" id="IPR002543">
    <property type="entry name" value="FtsK_dom"/>
</dbReference>
<dbReference type="GO" id="GO:0005524">
    <property type="term" value="F:ATP binding"/>
    <property type="evidence" value="ECO:0007669"/>
    <property type="project" value="UniProtKB-UniRule"/>
</dbReference>
<evidence type="ECO:0000256" key="2">
    <source>
        <dbReference type="ARBA" id="ARBA00022475"/>
    </source>
</evidence>
<feature type="domain" description="FtsK" evidence="12">
    <location>
        <begin position="474"/>
        <end position="674"/>
    </location>
</feature>
<keyword evidence="14" id="KW-1185">Reference proteome</keyword>
<dbReference type="Pfam" id="PF01580">
    <property type="entry name" value="FtsK_SpoIIIE"/>
    <property type="match status" value="2"/>
</dbReference>
<dbReference type="PROSITE" id="PS50901">
    <property type="entry name" value="FTSK"/>
    <property type="match status" value="3"/>
</dbReference>
<keyword evidence="6 9" id="KW-0067">ATP-binding</keyword>
<dbReference type="HOGENOM" id="CLU_003134_1_1_11"/>
<geneLocation type="plasmid" evidence="13 14">
    <name>pMYCCH.02</name>
</geneLocation>
<feature type="compositionally biased region" description="Basic and acidic residues" evidence="10">
    <location>
        <begin position="1031"/>
        <end position="1051"/>
    </location>
</feature>
<dbReference type="PANTHER" id="PTHR22683:SF1">
    <property type="entry name" value="TYPE VII SECRETION SYSTEM PROTEIN ESSC"/>
    <property type="match status" value="1"/>
</dbReference>
<dbReference type="SUPFAM" id="SSF52540">
    <property type="entry name" value="P-loop containing nucleoside triphosphate hydrolases"/>
    <property type="match status" value="2"/>
</dbReference>
<feature type="domain" description="FtsK" evidence="12">
    <location>
        <begin position="838"/>
        <end position="1033"/>
    </location>
</feature>
<feature type="transmembrane region" description="Helical" evidence="11">
    <location>
        <begin position="38"/>
        <end position="58"/>
    </location>
</feature>
<sequence>MATVKPRQGAVKVPPTMGGKLSVPEPLEAPRPLPRSKAAIILPVVMGVAFLGMMALMLSQPGLRGGTMGMMSLFFPIMMIVSMGSYMFSNRGAGGDKQMSGPQLEQARRDYSMTLDETRDNVQDAARAQHAQFEYLHPNPALLSGLVGSARMWCRTPNDQVLKVFCTQVRMGLGTSKVVKELETNELGRREDYEPVTYDASSAFLQTQSKLHSAPKPLLLRNIAGMALIGRDGMEPVYDLARAMICQAAVAHSPRDFKIMIVTDDLARWEWCKWLPHCAHPTLQDRGGAARMVWTSGEQMDAAVGTELHNREAFRTNSAATPHWLVVDDRRRRGDDRHWETLTRAGGVAGVTFLALSSEPGRGLGFEESNTYWVSTTEVIHRGRWFCRPDSMDAASARVLARKMARYRVEGERSRSIIDDSSVEADLYKILGIEDPGNLDVEKLWAPTLSGPPFENNSWGANWLQFPIGVDPTGGPVYIDFKETHEGGMGHHMVIAGTTGSGKSSFLTTLILSAALTHSPETLVFAFFDFKGKTTANMVAGLPNVVAAMGNLRDDSLWIERMGDVINGELERRKSLLDRAGISEVAEYEYRRIHLGQRLEPLPALIIVIDEFTQMFIDAPESKKIIDEIGRQGRALNVKMILGSQRLGHEMQSGIMANIPIRVGLRTLDAGESMAIIGTDEAKHLPEKPAGAGLLRVQGRDRLVRFQSAFARKVYHPPRRVIAEAVRTQAGYMAPEVFTAAPMAEIASAPRPAATPVQSADTVLGPDGQPIRELEASITSLREQTRVPVHQMWLPPLAPVPVEDLVRRLRRKPWYQDYGDTAGLQFPVGIEDRPFQHAQRVYALDFSSGNCAVIGRQTSGKTTALATIITGAAMMYHPRRVQFVVVAMGGTGLNEVESLPHVSSFARAGDRERVQRTIAEMKLLVEEREDAFSRLGMTIESFRARKFGGEAGPVPQDPFGEVFLVIDGWQQFRTTFGDDMLADLSVVMQRGNSLGVRTILAAAGWIAGGFPSWMSSSFTLNVELALDSQDDPSKNNRDVAKKVPFGERELLADPDDENAETRTETISGRGTSMAGYHFQSALPILTAADGSSGGPREVAAMITDLTGVDQVAEVRVLPSTVRLDEVFAARRDSRPGVVPFGISEVGLVAAEADFTRNPHLMFIGNPEGGVSNSVAAVARAIMRCYRPEEAQIYVIDPGNSLVKVVQGPHLGRYIGEDGVESEGYTYYEDDVRAMARHIDTVLAPRMPRGRAGQEELAQAKRSWSGPEIFVVVDDEQIVAGWSAGANMFRADGKGPAVEGLTKYIDRSREVGLHLIVGRRFPWGPAMSSPLAGRLIAQTAPLVVMDGERMEGELIRGVKAARQPVGRGIYVTDRLSAPAQIAKVLPVE</sequence>
<feature type="region of interest" description="Disordered" evidence="10">
    <location>
        <begin position="1029"/>
        <end position="1063"/>
    </location>
</feature>
<dbReference type="GO" id="GO:0003677">
    <property type="term" value="F:DNA binding"/>
    <property type="evidence" value="ECO:0007669"/>
    <property type="project" value="InterPro"/>
</dbReference>
<accession>I4BTN2</accession>
<keyword evidence="13" id="KW-0614">Plasmid</keyword>
<dbReference type="EMBL" id="CP003055">
    <property type="protein sequence ID" value="AFM20639.1"/>
    <property type="molecule type" value="Genomic_DNA"/>
</dbReference>
<evidence type="ECO:0000256" key="1">
    <source>
        <dbReference type="ARBA" id="ARBA00004651"/>
    </source>
</evidence>
<evidence type="ECO:0000259" key="12">
    <source>
        <dbReference type="PROSITE" id="PS50901"/>
    </source>
</evidence>
<evidence type="ECO:0000256" key="9">
    <source>
        <dbReference type="PROSITE-ProRule" id="PRU00289"/>
    </source>
</evidence>
<dbReference type="Proteomes" id="UP000006057">
    <property type="component" value="Plasmid pMYCCH.02"/>
</dbReference>
<evidence type="ECO:0000256" key="5">
    <source>
        <dbReference type="ARBA" id="ARBA00022741"/>
    </source>
</evidence>
<gene>
    <name evidence="13" type="ordered locus">Mycch_6039</name>
</gene>
<dbReference type="InterPro" id="IPR023837">
    <property type="entry name" value="EccCb-like_Actinobacteria"/>
</dbReference>
<evidence type="ECO:0000256" key="4">
    <source>
        <dbReference type="ARBA" id="ARBA00022737"/>
    </source>
</evidence>
<evidence type="ECO:0000256" key="6">
    <source>
        <dbReference type="ARBA" id="ARBA00022840"/>
    </source>
</evidence>
<dbReference type="OrthoDB" id="9807790at2"/>
<dbReference type="PATRIC" id="fig|710421.3.peg.6014"/>
<dbReference type="Gene3D" id="3.40.50.300">
    <property type="entry name" value="P-loop containing nucleotide triphosphate hydrolases"/>
    <property type="match status" value="4"/>
</dbReference>
<feature type="binding site" evidence="9">
    <location>
        <begin position="1164"/>
        <end position="1171"/>
    </location>
    <ligand>
        <name>ATP</name>
        <dbReference type="ChEBI" id="CHEBI:30616"/>
    </ligand>
</feature>
<dbReference type="PANTHER" id="PTHR22683">
    <property type="entry name" value="SPORULATION PROTEIN RELATED"/>
    <property type="match status" value="1"/>
</dbReference>
<dbReference type="KEGG" id="mcb:Mycch_6039"/>
<dbReference type="InterPro" id="IPR023836">
    <property type="entry name" value="EccCa-like_Actinobacteria"/>
</dbReference>
<dbReference type="NCBIfam" id="TIGR03924">
    <property type="entry name" value="T7SS_EccC_a"/>
    <property type="match status" value="1"/>
</dbReference>
<organism evidence="13 14">
    <name type="scientific">Mycolicibacterium chubuense (strain NBB4)</name>
    <name type="common">Mycobacterium chubuense</name>
    <dbReference type="NCBI Taxonomy" id="710421"/>
    <lineage>
        <taxon>Bacteria</taxon>
        <taxon>Bacillati</taxon>
        <taxon>Actinomycetota</taxon>
        <taxon>Actinomycetes</taxon>
        <taxon>Mycobacteriales</taxon>
        <taxon>Mycobacteriaceae</taxon>
        <taxon>Mycolicibacterium</taxon>
    </lineage>
</organism>
<evidence type="ECO:0000256" key="11">
    <source>
        <dbReference type="SAM" id="Phobius"/>
    </source>
</evidence>
<feature type="region of interest" description="Disordered" evidence="10">
    <location>
        <begin position="1"/>
        <end position="28"/>
    </location>
</feature>
<feature type="binding site" evidence="9">
    <location>
        <begin position="497"/>
        <end position="504"/>
    </location>
    <ligand>
        <name>ATP</name>
        <dbReference type="ChEBI" id="CHEBI:30616"/>
    </ligand>
</feature>
<keyword evidence="5 9" id="KW-0547">Nucleotide-binding</keyword>
<evidence type="ECO:0000256" key="7">
    <source>
        <dbReference type="ARBA" id="ARBA00022989"/>
    </source>
</evidence>
<keyword evidence="8 11" id="KW-0472">Membrane</keyword>
<keyword evidence="4" id="KW-0677">Repeat</keyword>
<evidence type="ECO:0000256" key="8">
    <source>
        <dbReference type="ARBA" id="ARBA00023136"/>
    </source>
</evidence>
<dbReference type="NCBIfam" id="TIGR03925">
    <property type="entry name" value="T7SS_EccC_b"/>
    <property type="match status" value="1"/>
</dbReference>
<evidence type="ECO:0000313" key="14">
    <source>
        <dbReference type="Proteomes" id="UP000006057"/>
    </source>
</evidence>
<dbReference type="GO" id="GO:0005886">
    <property type="term" value="C:plasma membrane"/>
    <property type="evidence" value="ECO:0007669"/>
    <property type="project" value="UniProtKB-SubCell"/>
</dbReference>
<protein>
    <submittedName>
        <fullName evidence="13">DNA segregation ATPase, FtsK/SpoIIIE family</fullName>
    </submittedName>
</protein>
<comment type="subcellular location">
    <subcellularLocation>
        <location evidence="1">Cell membrane</location>
        <topology evidence="1">Multi-pass membrane protein</topology>
    </subcellularLocation>
</comment>
<evidence type="ECO:0000256" key="10">
    <source>
        <dbReference type="SAM" id="MobiDB-lite"/>
    </source>
</evidence>
<feature type="transmembrane region" description="Helical" evidence="11">
    <location>
        <begin position="70"/>
        <end position="88"/>
    </location>
</feature>
<reference evidence="13 14" key="1">
    <citation type="submission" date="2012-06" db="EMBL/GenBank/DDBJ databases">
        <title>Complete sequence of plasmid 2 of Mycobacterium chubuense NBB4.</title>
        <authorList>
            <consortium name="US DOE Joint Genome Institute"/>
            <person name="Lucas S."/>
            <person name="Han J."/>
            <person name="Lapidus A."/>
            <person name="Cheng J.-F."/>
            <person name="Goodwin L."/>
            <person name="Pitluck S."/>
            <person name="Peters L."/>
            <person name="Mikhailova N."/>
            <person name="Teshima H."/>
            <person name="Detter J.C."/>
            <person name="Han C."/>
            <person name="Tapia R."/>
            <person name="Land M."/>
            <person name="Hauser L."/>
            <person name="Kyrpides N."/>
            <person name="Ivanova N."/>
            <person name="Pagani I."/>
            <person name="Mattes T."/>
            <person name="Holmes A."/>
            <person name="Rutledge P."/>
            <person name="Paulsen I."/>
            <person name="Coleman N."/>
            <person name="Woyke T."/>
        </authorList>
    </citation>
    <scope>NUCLEOTIDE SEQUENCE [LARGE SCALE GENOMIC DNA]</scope>
    <source>
        <strain evidence="13 14">NBB4</strain>
        <plasmid evidence="13 14">pMYCCH.02</plasmid>
    </source>
</reference>